<accession>A0A6N9Z3I4</accession>
<evidence type="ECO:0008006" key="3">
    <source>
        <dbReference type="Google" id="ProtNLM"/>
    </source>
</evidence>
<comment type="caution">
    <text evidence="1">The sequence shown here is derived from an EMBL/GenBank/DDBJ whole genome shotgun (WGS) entry which is preliminary data.</text>
</comment>
<gene>
    <name evidence="1" type="ORF">GFD25_04165</name>
</gene>
<dbReference type="Proteomes" id="UP000469194">
    <property type="component" value="Unassembled WGS sequence"/>
</dbReference>
<dbReference type="EMBL" id="WHZW01000007">
    <property type="protein sequence ID" value="NEG89209.1"/>
    <property type="molecule type" value="Genomic_DNA"/>
</dbReference>
<evidence type="ECO:0000313" key="2">
    <source>
        <dbReference type="Proteomes" id="UP000469194"/>
    </source>
</evidence>
<proteinExistence type="predicted"/>
<protein>
    <recommendedName>
        <fullName evidence="3">Signal transduction histidine kinase subgroup 3 dimerisation and phosphoacceptor domain-containing protein</fullName>
    </recommendedName>
</protein>
<name>A0A6N9Z3I4_9BIFI</name>
<dbReference type="AlphaFoldDB" id="A0A6N9Z3I4"/>
<organism evidence="1 2">
    <name type="scientific">Bifidobacterium aerophilum</name>
    <dbReference type="NCBI Taxonomy" id="1798155"/>
    <lineage>
        <taxon>Bacteria</taxon>
        <taxon>Bacillati</taxon>
        <taxon>Actinomycetota</taxon>
        <taxon>Actinomycetes</taxon>
        <taxon>Bifidobacteriales</taxon>
        <taxon>Bifidobacteriaceae</taxon>
        <taxon>Bifidobacterium</taxon>
    </lineage>
</organism>
<dbReference type="Gene3D" id="3.30.565.10">
    <property type="entry name" value="Histidine kinase-like ATPase, C-terminal domain"/>
    <property type="match status" value="1"/>
</dbReference>
<keyword evidence="2" id="KW-1185">Reference proteome</keyword>
<sequence>MPTTPVTLTAGVAAAMPSARELQIIRMLADGDPAGETAMLRDHFHGVAGRLEALGFATDVALSDSLPQRYDVEAVNVLRDLIDETGNNIAKHARPHADCAIRITLDDRQATLAALNRVRTGSGNFNGSLDFGTVLRTKAEHIRRIGGTLDHTVHGTTWTLSARLPLHS</sequence>
<reference evidence="1 2" key="1">
    <citation type="submission" date="2019-10" db="EMBL/GenBank/DDBJ databases">
        <title>Bifidobacterium from non-human primates.</title>
        <authorList>
            <person name="Modesto M."/>
        </authorList>
    </citation>
    <scope>NUCLEOTIDE SEQUENCE [LARGE SCALE GENOMIC DNA]</scope>
    <source>
        <strain evidence="1 2">TRE17</strain>
    </source>
</reference>
<evidence type="ECO:0000313" key="1">
    <source>
        <dbReference type="EMBL" id="NEG89209.1"/>
    </source>
</evidence>
<dbReference type="InterPro" id="IPR036890">
    <property type="entry name" value="HATPase_C_sf"/>
</dbReference>